<name>A0A094K025_9GAMM</name>
<dbReference type="RefSeq" id="WP_037440589.1">
    <property type="nucleotide sequence ID" value="NZ_JPEO01000003.1"/>
</dbReference>
<evidence type="ECO:0000256" key="1">
    <source>
        <dbReference type="SAM" id="MobiDB-lite"/>
    </source>
</evidence>
<evidence type="ECO:0000313" key="3">
    <source>
        <dbReference type="Proteomes" id="UP000029264"/>
    </source>
</evidence>
<proteinExistence type="predicted"/>
<keyword evidence="3" id="KW-1185">Reference proteome</keyword>
<dbReference type="OrthoDB" id="9180803at2"/>
<evidence type="ECO:0000313" key="2">
    <source>
        <dbReference type="EMBL" id="KFZ38001.1"/>
    </source>
</evidence>
<organism evidence="2 3">
    <name type="scientific">Shewanella mangrovi</name>
    <dbReference type="NCBI Taxonomy" id="1515746"/>
    <lineage>
        <taxon>Bacteria</taxon>
        <taxon>Pseudomonadati</taxon>
        <taxon>Pseudomonadota</taxon>
        <taxon>Gammaproteobacteria</taxon>
        <taxon>Alteromonadales</taxon>
        <taxon>Shewanellaceae</taxon>
        <taxon>Shewanella</taxon>
    </lineage>
</organism>
<protein>
    <submittedName>
        <fullName evidence="2">Uncharacterized protein</fullName>
    </submittedName>
</protein>
<dbReference type="EMBL" id="JPEO01000003">
    <property type="protein sequence ID" value="KFZ38001.1"/>
    <property type="molecule type" value="Genomic_DNA"/>
</dbReference>
<comment type="caution">
    <text evidence="2">The sequence shown here is derived from an EMBL/GenBank/DDBJ whole genome shotgun (WGS) entry which is preliminary data.</text>
</comment>
<dbReference type="AlphaFoldDB" id="A0A094K025"/>
<dbReference type="Proteomes" id="UP000029264">
    <property type="component" value="Unassembled WGS sequence"/>
</dbReference>
<sequence length="250" mass="25330">MQVSSTNPFLQAQANSQQQSAAQSPSATIANTKAATANPKAATVSSQYAAAAKTTTGNQHATATHASGQESAVSISNAAKKLAQTPAVQHASAIYKMDTSAGNKAVNLDQYFATDNQSSQDTYSAPVSLLPSLANVKSLSSHVAAGMSDLLQNNKITAGPSAISFDAEGNLQVPEDYPYKQQLTDALNNDPAMVKELRTLDALANVVGGGNSAAATATAPDASTNGSAAAKILFSASGAVSVTANNQKIS</sequence>
<feature type="compositionally biased region" description="Polar residues" evidence="1">
    <location>
        <begin position="1"/>
        <end position="10"/>
    </location>
</feature>
<gene>
    <name evidence="2" type="ORF">HR45_05675</name>
</gene>
<reference evidence="2 3" key="1">
    <citation type="submission" date="2014-06" db="EMBL/GenBank/DDBJ databases">
        <title>Shewanella sp. YQH10.</title>
        <authorList>
            <person name="Liu Y."/>
            <person name="Zeng R."/>
        </authorList>
    </citation>
    <scope>NUCLEOTIDE SEQUENCE [LARGE SCALE GENOMIC DNA]</scope>
    <source>
        <strain evidence="2 3">YQH10</strain>
    </source>
</reference>
<accession>A0A094K025</accession>
<feature type="compositionally biased region" description="Low complexity" evidence="1">
    <location>
        <begin position="11"/>
        <end position="36"/>
    </location>
</feature>
<feature type="region of interest" description="Disordered" evidence="1">
    <location>
        <begin position="1"/>
        <end position="36"/>
    </location>
</feature>
<dbReference type="eggNOG" id="ENOG50335JB">
    <property type="taxonomic scope" value="Bacteria"/>
</dbReference>